<dbReference type="AlphaFoldDB" id="A0A0E9RJ43"/>
<proteinExistence type="predicted"/>
<organism evidence="1">
    <name type="scientific">Anguilla anguilla</name>
    <name type="common">European freshwater eel</name>
    <name type="synonym">Muraena anguilla</name>
    <dbReference type="NCBI Taxonomy" id="7936"/>
    <lineage>
        <taxon>Eukaryota</taxon>
        <taxon>Metazoa</taxon>
        <taxon>Chordata</taxon>
        <taxon>Craniata</taxon>
        <taxon>Vertebrata</taxon>
        <taxon>Euteleostomi</taxon>
        <taxon>Actinopterygii</taxon>
        <taxon>Neopterygii</taxon>
        <taxon>Teleostei</taxon>
        <taxon>Anguilliformes</taxon>
        <taxon>Anguillidae</taxon>
        <taxon>Anguilla</taxon>
    </lineage>
</organism>
<protein>
    <submittedName>
        <fullName evidence="1">Uncharacterized protein</fullName>
    </submittedName>
</protein>
<reference evidence="1" key="1">
    <citation type="submission" date="2014-11" db="EMBL/GenBank/DDBJ databases">
        <authorList>
            <person name="Amaro Gonzalez C."/>
        </authorList>
    </citation>
    <scope>NUCLEOTIDE SEQUENCE</scope>
</reference>
<evidence type="ECO:0000313" key="1">
    <source>
        <dbReference type="EMBL" id="JAH28343.1"/>
    </source>
</evidence>
<dbReference type="EMBL" id="GBXM01080234">
    <property type="protein sequence ID" value="JAH28343.1"/>
    <property type="molecule type" value="Transcribed_RNA"/>
</dbReference>
<accession>A0A0E9RJ43</accession>
<reference evidence="1" key="2">
    <citation type="journal article" date="2015" name="Fish Shellfish Immunol.">
        <title>Early steps in the European eel (Anguilla anguilla)-Vibrio vulnificus interaction in the gills: Role of the RtxA13 toxin.</title>
        <authorList>
            <person name="Callol A."/>
            <person name="Pajuelo D."/>
            <person name="Ebbesson L."/>
            <person name="Teles M."/>
            <person name="MacKenzie S."/>
            <person name="Amaro C."/>
        </authorList>
    </citation>
    <scope>NUCLEOTIDE SEQUENCE</scope>
</reference>
<name>A0A0E9RJ43_ANGAN</name>
<dbReference type="EMBL" id="GBXM01065578">
    <property type="protein sequence ID" value="JAH42999.1"/>
    <property type="molecule type" value="Transcribed_RNA"/>
</dbReference>
<sequence>MYLCNTVLLLCMYECVLHQVPI</sequence>